<reference evidence="2" key="1">
    <citation type="submission" date="2018-11" db="EMBL/GenBank/DDBJ databases">
        <authorList>
            <consortium name="Genoscope - CEA"/>
            <person name="William W."/>
        </authorList>
    </citation>
    <scope>NUCLEOTIDE SEQUENCE</scope>
</reference>
<evidence type="ECO:0000313" key="2">
    <source>
        <dbReference type="EMBL" id="VDC75467.1"/>
    </source>
</evidence>
<evidence type="ECO:0000256" key="1">
    <source>
        <dbReference type="SAM" id="MobiDB-lite"/>
    </source>
</evidence>
<dbReference type="EMBL" id="LR031571">
    <property type="protein sequence ID" value="VDC75467.1"/>
    <property type="molecule type" value="Genomic_DNA"/>
</dbReference>
<feature type="region of interest" description="Disordered" evidence="1">
    <location>
        <begin position="82"/>
        <end position="116"/>
    </location>
</feature>
<dbReference type="AlphaFoldDB" id="A0A3P5Z622"/>
<accession>A0A3P5Z622</accession>
<feature type="compositionally biased region" description="Basic and acidic residues" evidence="1">
    <location>
        <begin position="104"/>
        <end position="116"/>
    </location>
</feature>
<organism evidence="2">
    <name type="scientific">Brassica campestris</name>
    <name type="common">Field mustard</name>
    <dbReference type="NCBI Taxonomy" id="3711"/>
    <lineage>
        <taxon>Eukaryota</taxon>
        <taxon>Viridiplantae</taxon>
        <taxon>Streptophyta</taxon>
        <taxon>Embryophyta</taxon>
        <taxon>Tracheophyta</taxon>
        <taxon>Spermatophyta</taxon>
        <taxon>Magnoliopsida</taxon>
        <taxon>eudicotyledons</taxon>
        <taxon>Gunneridae</taxon>
        <taxon>Pentapetalae</taxon>
        <taxon>rosids</taxon>
        <taxon>malvids</taxon>
        <taxon>Brassicales</taxon>
        <taxon>Brassicaceae</taxon>
        <taxon>Brassiceae</taxon>
        <taxon>Brassica</taxon>
    </lineage>
</organism>
<protein>
    <submittedName>
        <fullName evidence="2">Uncharacterized protein</fullName>
    </submittedName>
</protein>
<sequence>MNGDEGEAGAGNVSETATLSFSENGIVSPEKKAVLLSFGSEKEEKKLGDDRIIHDQVENNILLVSDVVFVEAIVGFQADDGLHEDLPSKATPEHSMDDLEEENSNDKEVKDSKVSGETHGGIRCRAGCFIKKHKNRLNHQKLENCEPERKAADFRVDQHKNRLNHQKLENCEPERKAADFRVDQHKNRLNHQKLENCEPERKAADFRYIPLFLQLGSINVLTAYVAILSEGSCGSFTRRVTMAFSQRPYPRYSTHDLEDRRSQGSLSS</sequence>
<name>A0A3P5Z622_BRACM</name>
<feature type="region of interest" description="Disordered" evidence="1">
    <location>
        <begin position="1"/>
        <end position="21"/>
    </location>
</feature>
<proteinExistence type="predicted"/>
<feature type="compositionally biased region" description="Basic and acidic residues" evidence="1">
    <location>
        <begin position="82"/>
        <end position="97"/>
    </location>
</feature>
<gene>
    <name evidence="2" type="ORF">BRAA01T01969Z</name>
</gene>